<evidence type="ECO:0000313" key="1">
    <source>
        <dbReference type="EMBL" id="ERT65520.1"/>
    </source>
</evidence>
<dbReference type="HOGENOM" id="CLU_2773348_0_0_11"/>
<evidence type="ECO:0000313" key="2">
    <source>
        <dbReference type="Proteomes" id="UP000017174"/>
    </source>
</evidence>
<accession>U7V1Q9</accession>
<dbReference type="PATRIC" id="fig|888019.4.peg.1616"/>
<reference evidence="1 2" key="1">
    <citation type="submission" date="2013-08" db="EMBL/GenBank/DDBJ databases">
        <authorList>
            <person name="Weinstock G."/>
            <person name="Sodergren E."/>
            <person name="Wylie T."/>
            <person name="Fulton L."/>
            <person name="Fulton R."/>
            <person name="Fronick C."/>
            <person name="O'Laughlin M."/>
            <person name="Godfrey J."/>
            <person name="Miner T."/>
            <person name="Herter B."/>
            <person name="Appelbaum E."/>
            <person name="Cordes M."/>
            <person name="Lek S."/>
            <person name="Wollam A."/>
            <person name="Pepin K.H."/>
            <person name="Palsikar V.B."/>
            <person name="Mitreva M."/>
            <person name="Wilson R.K."/>
        </authorList>
    </citation>
    <scope>NUCLEOTIDE SEQUENCE [LARGE SCALE GENOMIC DNA]</scope>
    <source>
        <strain evidence="1 2">F0184</strain>
    </source>
</reference>
<dbReference type="AlphaFoldDB" id="U7V1Q9"/>
<name>U7V1Q9_9MICC</name>
<comment type="caution">
    <text evidence="1">The sequence shown here is derived from an EMBL/GenBank/DDBJ whole genome shotgun (WGS) entry which is preliminary data.</text>
</comment>
<protein>
    <submittedName>
        <fullName evidence="1">Uncharacterized protein</fullName>
    </submittedName>
</protein>
<dbReference type="Proteomes" id="UP000017174">
    <property type="component" value="Unassembled WGS sequence"/>
</dbReference>
<organism evidence="1 2">
    <name type="scientific">Rothia aeria F0184</name>
    <dbReference type="NCBI Taxonomy" id="888019"/>
    <lineage>
        <taxon>Bacteria</taxon>
        <taxon>Bacillati</taxon>
        <taxon>Actinomycetota</taxon>
        <taxon>Actinomycetes</taxon>
        <taxon>Micrococcales</taxon>
        <taxon>Micrococcaceae</taxon>
        <taxon>Rothia</taxon>
    </lineage>
</organism>
<gene>
    <name evidence="1" type="ORF">HMPREF0742_01910</name>
</gene>
<dbReference type="EMBL" id="AXZG01000053">
    <property type="protein sequence ID" value="ERT65520.1"/>
    <property type="molecule type" value="Genomic_DNA"/>
</dbReference>
<sequence length="69" mass="6774">MVTTVGGGKVLGVILAGFGLVLLLGEALSVSGAVAVAEADALVPARGFADVPLLHPARAAAARAQRIKV</sequence>
<proteinExistence type="predicted"/>